<comment type="catalytic activity">
    <reaction evidence="12">
        <text>L-threonyl-[protein] + ATP = O-phospho-L-threonyl-[protein] + ADP + H(+)</text>
        <dbReference type="Rhea" id="RHEA:46608"/>
        <dbReference type="Rhea" id="RHEA-COMP:11060"/>
        <dbReference type="Rhea" id="RHEA-COMP:11605"/>
        <dbReference type="ChEBI" id="CHEBI:15378"/>
        <dbReference type="ChEBI" id="CHEBI:30013"/>
        <dbReference type="ChEBI" id="CHEBI:30616"/>
        <dbReference type="ChEBI" id="CHEBI:61977"/>
        <dbReference type="ChEBI" id="CHEBI:456216"/>
        <dbReference type="EC" id="2.7.11.22"/>
    </reaction>
</comment>
<dbReference type="GeneID" id="85310277"/>
<feature type="binding site" evidence="16">
    <location>
        <position position="67"/>
    </location>
    <ligand>
        <name>ATP</name>
        <dbReference type="ChEBI" id="CHEBI:30616"/>
    </ligand>
</feature>
<dbReference type="PROSITE" id="PS00108">
    <property type="entry name" value="PROTEIN_KINASE_ST"/>
    <property type="match status" value="1"/>
</dbReference>
<dbReference type="GO" id="GO:0005524">
    <property type="term" value="F:ATP binding"/>
    <property type="evidence" value="ECO:0007669"/>
    <property type="project" value="UniProtKB-UniRule"/>
</dbReference>
<comment type="subcellular location">
    <subcellularLocation>
        <location evidence="1">Nucleus</location>
    </subcellularLocation>
</comment>
<feature type="compositionally biased region" description="Gly residues" evidence="17">
    <location>
        <begin position="380"/>
        <end position="393"/>
    </location>
</feature>
<evidence type="ECO:0000256" key="11">
    <source>
        <dbReference type="ARBA" id="ARBA00041018"/>
    </source>
</evidence>
<reference evidence="19" key="1">
    <citation type="submission" date="2023-06" db="EMBL/GenBank/DDBJ databases">
        <title>Genome-scale phylogeny and comparative genomics of the fungal order Sordariales.</title>
        <authorList>
            <consortium name="Lawrence Berkeley National Laboratory"/>
            <person name="Hensen N."/>
            <person name="Bonometti L."/>
            <person name="Westerberg I."/>
            <person name="Brannstrom I.O."/>
            <person name="Guillou S."/>
            <person name="Cros-Aarteil S."/>
            <person name="Calhoun S."/>
            <person name="Haridas S."/>
            <person name="Kuo A."/>
            <person name="Mondo S."/>
            <person name="Pangilinan J."/>
            <person name="Riley R."/>
            <person name="Labutti K."/>
            <person name="Andreopoulos B."/>
            <person name="Lipzen A."/>
            <person name="Chen C."/>
            <person name="Yanf M."/>
            <person name="Daum C."/>
            <person name="Ng V."/>
            <person name="Clum A."/>
            <person name="Steindorff A."/>
            <person name="Ohm R."/>
            <person name="Martin F."/>
            <person name="Silar P."/>
            <person name="Natvig D."/>
            <person name="Lalanne C."/>
            <person name="Gautier V."/>
            <person name="Ament-Velasquez S.L."/>
            <person name="Kruys A."/>
            <person name="Hutchinson M.I."/>
            <person name="Powell A.J."/>
            <person name="Barry K."/>
            <person name="Miller A.N."/>
            <person name="Grigoriev I.V."/>
            <person name="Debuchy R."/>
            <person name="Gladieux P."/>
            <person name="Thoren M.H."/>
            <person name="Johannesson H."/>
        </authorList>
    </citation>
    <scope>NUCLEOTIDE SEQUENCE</scope>
    <source>
        <strain evidence="19">8032-3</strain>
    </source>
</reference>
<evidence type="ECO:0000256" key="2">
    <source>
        <dbReference type="ARBA" id="ARBA00006485"/>
    </source>
</evidence>
<keyword evidence="10" id="KW-0539">Nucleus</keyword>
<dbReference type="Pfam" id="PF00069">
    <property type="entry name" value="Pkinase"/>
    <property type="match status" value="1"/>
</dbReference>
<evidence type="ECO:0000256" key="16">
    <source>
        <dbReference type="PROSITE-ProRule" id="PRU10141"/>
    </source>
</evidence>
<dbReference type="EC" id="2.7.11.23" evidence="3"/>
<dbReference type="RefSeq" id="XP_060286868.1">
    <property type="nucleotide sequence ID" value="XM_060427090.1"/>
</dbReference>
<keyword evidence="7 16" id="KW-0547">Nucleotide-binding</keyword>
<organism evidence="19 20">
    <name type="scientific">Phialemonium atrogriseum</name>
    <dbReference type="NCBI Taxonomy" id="1093897"/>
    <lineage>
        <taxon>Eukaryota</taxon>
        <taxon>Fungi</taxon>
        <taxon>Dikarya</taxon>
        <taxon>Ascomycota</taxon>
        <taxon>Pezizomycotina</taxon>
        <taxon>Sordariomycetes</taxon>
        <taxon>Sordariomycetidae</taxon>
        <taxon>Cephalothecales</taxon>
        <taxon>Cephalothecaceae</taxon>
        <taxon>Phialemonium</taxon>
    </lineage>
</organism>
<feature type="compositionally biased region" description="Basic and acidic residues" evidence="17">
    <location>
        <begin position="361"/>
        <end position="371"/>
    </location>
</feature>
<evidence type="ECO:0000256" key="7">
    <source>
        <dbReference type="ARBA" id="ARBA00022741"/>
    </source>
</evidence>
<dbReference type="SUPFAM" id="SSF56112">
    <property type="entry name" value="Protein kinase-like (PK-like)"/>
    <property type="match status" value="1"/>
</dbReference>
<proteinExistence type="inferred from homology"/>
<protein>
    <recommendedName>
        <fullName evidence="11">Serine/threonine-protein kinase BUR1</fullName>
        <ecNumber evidence="4">2.7.11.22</ecNumber>
        <ecNumber evidence="3">2.7.11.23</ecNumber>
    </recommendedName>
    <alternativeName>
        <fullName evidence="15">Serine/threonine-protein kinase bur1</fullName>
    </alternativeName>
</protein>
<dbReference type="InterPro" id="IPR008271">
    <property type="entry name" value="Ser/Thr_kinase_AS"/>
</dbReference>
<comment type="catalytic activity">
    <reaction evidence="14">
        <text>[DNA-directed RNA polymerase] + ATP = phospho-[DNA-directed RNA polymerase] + ADP + H(+)</text>
        <dbReference type="Rhea" id="RHEA:10216"/>
        <dbReference type="Rhea" id="RHEA-COMP:11321"/>
        <dbReference type="Rhea" id="RHEA-COMP:11322"/>
        <dbReference type="ChEBI" id="CHEBI:15378"/>
        <dbReference type="ChEBI" id="CHEBI:30616"/>
        <dbReference type="ChEBI" id="CHEBI:43176"/>
        <dbReference type="ChEBI" id="CHEBI:68546"/>
        <dbReference type="ChEBI" id="CHEBI:456216"/>
        <dbReference type="EC" id="2.7.11.23"/>
    </reaction>
</comment>
<feature type="compositionally biased region" description="Basic and acidic residues" evidence="17">
    <location>
        <begin position="423"/>
        <end position="436"/>
    </location>
</feature>
<comment type="similarity">
    <text evidence="2">Belongs to the protein kinase superfamily. CMGC Ser/Thr protein kinase family. CDC2/CDKX subfamily.</text>
</comment>
<evidence type="ECO:0000256" key="3">
    <source>
        <dbReference type="ARBA" id="ARBA00012409"/>
    </source>
</evidence>
<keyword evidence="5" id="KW-0723">Serine/threonine-protein kinase</keyword>
<dbReference type="FunFam" id="1.10.510.10:FF:000562">
    <property type="entry name" value="Serine/threonine-protein kinase bur1"/>
    <property type="match status" value="1"/>
</dbReference>
<dbReference type="AlphaFoldDB" id="A0AAJ0FRZ6"/>
<evidence type="ECO:0000313" key="19">
    <source>
        <dbReference type="EMBL" id="KAK1770655.1"/>
    </source>
</evidence>
<sequence>MSVVDSRAPGGVGSPRSFALAHQRPKSNFLGCSRITDYDILGKLGEGTFGEVHRAKAKKTGAVVALKKIIMHNEKDGFPITALREIKLLKLLSHRNVLKLEDMAVEHPVRSADKRKRPIMYMVTPYMDHDLSGLLDNPSVHFTEPQIKCYLLQLLEGLRYLHENQILHRDMKAANLLINNKGILQIADFGLARHYDGPTPKAGYGGGDGNRDYTSLVVTRWYRPPELLMHLKRYTTAIDMWGVGCVFGEMLVGKPILAGESDVHQLEIIFDLCGTPTEDTMPGWKSLPGAEKLNPRPRPGNLSHRFREFGSGAISLLKELLKLDWRSRVNAIDALQHPYFRNSPLPANPGDLPTFEESHELDRRKFQDRKAALPPAPKGGTVGRGPMDGGAGPNSGFANADGYGGRNGVNGGRYTRNAPPPPVDERRPAWHREKGLPPRPPPPLDYGNGWDPAGEGYRERDRDRPPRSRAGATRPDVDTYIPAYDRDGGARREPRDDRRRRDDRDDRRHDRGDRRRADETSRTSRTRSRSRSPLRDRERERDRDTYRR</sequence>
<feature type="compositionally biased region" description="Basic and acidic residues" evidence="17">
    <location>
        <begin position="533"/>
        <end position="548"/>
    </location>
</feature>
<evidence type="ECO:0000256" key="1">
    <source>
        <dbReference type="ARBA" id="ARBA00004123"/>
    </source>
</evidence>
<evidence type="ECO:0000256" key="12">
    <source>
        <dbReference type="ARBA" id="ARBA00047811"/>
    </source>
</evidence>
<dbReference type="Gene3D" id="3.30.200.20">
    <property type="entry name" value="Phosphorylase Kinase, domain 1"/>
    <property type="match status" value="1"/>
</dbReference>
<evidence type="ECO:0000259" key="18">
    <source>
        <dbReference type="PROSITE" id="PS50011"/>
    </source>
</evidence>
<evidence type="ECO:0000256" key="6">
    <source>
        <dbReference type="ARBA" id="ARBA00022679"/>
    </source>
</evidence>
<evidence type="ECO:0000256" key="9">
    <source>
        <dbReference type="ARBA" id="ARBA00022840"/>
    </source>
</evidence>
<dbReference type="GO" id="GO:0008353">
    <property type="term" value="F:RNA polymerase II CTD heptapeptide repeat kinase activity"/>
    <property type="evidence" value="ECO:0007669"/>
    <property type="project" value="UniProtKB-EC"/>
</dbReference>
<evidence type="ECO:0000313" key="20">
    <source>
        <dbReference type="Proteomes" id="UP001244011"/>
    </source>
</evidence>
<dbReference type="FunFam" id="3.30.200.20:FF:000514">
    <property type="entry name" value="Serine/threonine-protein kinase BUR1"/>
    <property type="match status" value="1"/>
</dbReference>
<keyword evidence="20" id="KW-1185">Reference proteome</keyword>
<comment type="caution">
    <text evidence="19">The sequence shown here is derived from an EMBL/GenBank/DDBJ whole genome shotgun (WGS) entry which is preliminary data.</text>
</comment>
<keyword evidence="9 16" id="KW-0067">ATP-binding</keyword>
<gene>
    <name evidence="19" type="ORF">QBC33DRAFT_528814</name>
</gene>
<comment type="catalytic activity">
    <reaction evidence="13">
        <text>L-seryl-[protein] + ATP = O-phospho-L-seryl-[protein] + ADP + H(+)</text>
        <dbReference type="Rhea" id="RHEA:17989"/>
        <dbReference type="Rhea" id="RHEA-COMP:9863"/>
        <dbReference type="Rhea" id="RHEA-COMP:11604"/>
        <dbReference type="ChEBI" id="CHEBI:15378"/>
        <dbReference type="ChEBI" id="CHEBI:29999"/>
        <dbReference type="ChEBI" id="CHEBI:30616"/>
        <dbReference type="ChEBI" id="CHEBI:83421"/>
        <dbReference type="ChEBI" id="CHEBI:456216"/>
        <dbReference type="EC" id="2.7.11.22"/>
    </reaction>
</comment>
<evidence type="ECO:0000256" key="17">
    <source>
        <dbReference type="SAM" id="MobiDB-lite"/>
    </source>
</evidence>
<dbReference type="GO" id="GO:0005634">
    <property type="term" value="C:nucleus"/>
    <property type="evidence" value="ECO:0007669"/>
    <property type="project" value="UniProtKB-SubCell"/>
</dbReference>
<keyword evidence="8 19" id="KW-0418">Kinase</keyword>
<dbReference type="Gene3D" id="1.10.510.10">
    <property type="entry name" value="Transferase(Phosphotransferase) domain 1"/>
    <property type="match status" value="1"/>
</dbReference>
<dbReference type="PANTHER" id="PTHR24056:SF233">
    <property type="entry name" value="CYCLIN-DEPENDENT KINASE 9"/>
    <property type="match status" value="1"/>
</dbReference>
<keyword evidence="6" id="KW-0808">Transferase</keyword>
<dbReference type="PANTHER" id="PTHR24056">
    <property type="entry name" value="CELL DIVISION PROTEIN KINASE"/>
    <property type="match status" value="1"/>
</dbReference>
<evidence type="ECO:0000256" key="14">
    <source>
        <dbReference type="ARBA" id="ARBA00049280"/>
    </source>
</evidence>
<dbReference type="InterPro" id="IPR017441">
    <property type="entry name" value="Protein_kinase_ATP_BS"/>
</dbReference>
<name>A0AAJ0FRZ6_9PEZI</name>
<dbReference type="CDD" id="cd07866">
    <property type="entry name" value="STKc_BUR1"/>
    <property type="match status" value="1"/>
</dbReference>
<feature type="domain" description="Protein kinase" evidence="18">
    <location>
        <begin position="38"/>
        <end position="340"/>
    </location>
</feature>
<dbReference type="EC" id="2.7.11.22" evidence="4"/>
<dbReference type="InterPro" id="IPR050108">
    <property type="entry name" value="CDK"/>
</dbReference>
<feature type="compositionally biased region" description="Gly residues" evidence="17">
    <location>
        <begin position="402"/>
        <end position="411"/>
    </location>
</feature>
<dbReference type="InterPro" id="IPR000719">
    <property type="entry name" value="Prot_kinase_dom"/>
</dbReference>
<dbReference type="InterPro" id="IPR011009">
    <property type="entry name" value="Kinase-like_dom_sf"/>
</dbReference>
<feature type="region of interest" description="Disordered" evidence="17">
    <location>
        <begin position="361"/>
        <end position="548"/>
    </location>
</feature>
<evidence type="ECO:0000256" key="10">
    <source>
        <dbReference type="ARBA" id="ARBA00023242"/>
    </source>
</evidence>
<dbReference type="EMBL" id="MU839000">
    <property type="protein sequence ID" value="KAK1770655.1"/>
    <property type="molecule type" value="Genomic_DNA"/>
</dbReference>
<evidence type="ECO:0000256" key="15">
    <source>
        <dbReference type="ARBA" id="ARBA00073250"/>
    </source>
</evidence>
<feature type="compositionally biased region" description="Basic and acidic residues" evidence="17">
    <location>
        <begin position="484"/>
        <end position="522"/>
    </location>
</feature>
<dbReference type="PROSITE" id="PS00107">
    <property type="entry name" value="PROTEIN_KINASE_ATP"/>
    <property type="match status" value="1"/>
</dbReference>
<dbReference type="GO" id="GO:0004693">
    <property type="term" value="F:cyclin-dependent protein serine/threonine kinase activity"/>
    <property type="evidence" value="ECO:0007669"/>
    <property type="project" value="UniProtKB-EC"/>
</dbReference>
<dbReference type="Proteomes" id="UP001244011">
    <property type="component" value="Unassembled WGS sequence"/>
</dbReference>
<evidence type="ECO:0000256" key="5">
    <source>
        <dbReference type="ARBA" id="ARBA00022527"/>
    </source>
</evidence>
<evidence type="ECO:0000256" key="4">
    <source>
        <dbReference type="ARBA" id="ARBA00012425"/>
    </source>
</evidence>
<accession>A0AAJ0FRZ6</accession>
<evidence type="ECO:0000256" key="13">
    <source>
        <dbReference type="ARBA" id="ARBA00048367"/>
    </source>
</evidence>
<dbReference type="SMART" id="SM00220">
    <property type="entry name" value="S_TKc"/>
    <property type="match status" value="1"/>
</dbReference>
<dbReference type="PROSITE" id="PS50011">
    <property type="entry name" value="PROTEIN_KINASE_DOM"/>
    <property type="match status" value="1"/>
</dbReference>
<feature type="compositionally biased region" description="Basic and acidic residues" evidence="17">
    <location>
        <begin position="456"/>
        <end position="466"/>
    </location>
</feature>
<evidence type="ECO:0000256" key="8">
    <source>
        <dbReference type="ARBA" id="ARBA00022777"/>
    </source>
</evidence>